<evidence type="ECO:0000313" key="2">
    <source>
        <dbReference type="EMBL" id="OTF75152.1"/>
    </source>
</evidence>
<keyword evidence="1" id="KW-0812">Transmembrane</keyword>
<feature type="non-terminal residue" evidence="2">
    <location>
        <position position="93"/>
    </location>
</feature>
<proteinExistence type="predicted"/>
<keyword evidence="3" id="KW-1185">Reference proteome</keyword>
<accession>A0A1Y3B2V2</accession>
<gene>
    <name evidence="2" type="ORF">BLA29_014376</name>
</gene>
<evidence type="ECO:0000313" key="3">
    <source>
        <dbReference type="Proteomes" id="UP000194236"/>
    </source>
</evidence>
<name>A0A1Y3B2V2_EURMA</name>
<dbReference type="AlphaFoldDB" id="A0A1Y3B2V2"/>
<evidence type="ECO:0000256" key="1">
    <source>
        <dbReference type="SAM" id="Phobius"/>
    </source>
</evidence>
<organism evidence="2 3">
    <name type="scientific">Euroglyphus maynei</name>
    <name type="common">Mayne's house dust mite</name>
    <dbReference type="NCBI Taxonomy" id="6958"/>
    <lineage>
        <taxon>Eukaryota</taxon>
        <taxon>Metazoa</taxon>
        <taxon>Ecdysozoa</taxon>
        <taxon>Arthropoda</taxon>
        <taxon>Chelicerata</taxon>
        <taxon>Arachnida</taxon>
        <taxon>Acari</taxon>
        <taxon>Acariformes</taxon>
        <taxon>Sarcoptiformes</taxon>
        <taxon>Astigmata</taxon>
        <taxon>Psoroptidia</taxon>
        <taxon>Analgoidea</taxon>
        <taxon>Pyroglyphidae</taxon>
        <taxon>Pyroglyphinae</taxon>
        <taxon>Euroglyphus</taxon>
    </lineage>
</organism>
<feature type="transmembrane region" description="Helical" evidence="1">
    <location>
        <begin position="71"/>
        <end position="92"/>
    </location>
</feature>
<comment type="caution">
    <text evidence="2">The sequence shown here is derived from an EMBL/GenBank/DDBJ whole genome shotgun (WGS) entry which is preliminary data.</text>
</comment>
<sequence>MYAKHRQHPFINKKQLLTRHHRGDIIRVENDMNNGFSTDDDENHFRRGSKRFNEFTFESTRQFGPIKQRKCTDCGCLFIFIVFIGLWAGMIAY</sequence>
<reference evidence="2 3" key="1">
    <citation type="submission" date="2017-03" db="EMBL/GenBank/DDBJ databases">
        <title>Genome Survey of Euroglyphus maynei.</title>
        <authorList>
            <person name="Arlian L.G."/>
            <person name="Morgan M.S."/>
            <person name="Rider S.D."/>
        </authorList>
    </citation>
    <scope>NUCLEOTIDE SEQUENCE [LARGE SCALE GENOMIC DNA]</scope>
    <source>
        <strain evidence="2">Arlian Lab</strain>
        <tissue evidence="2">Whole body</tissue>
    </source>
</reference>
<keyword evidence="1" id="KW-1133">Transmembrane helix</keyword>
<dbReference type="Proteomes" id="UP000194236">
    <property type="component" value="Unassembled WGS sequence"/>
</dbReference>
<dbReference type="EMBL" id="MUJZ01043400">
    <property type="protein sequence ID" value="OTF75152.1"/>
    <property type="molecule type" value="Genomic_DNA"/>
</dbReference>
<keyword evidence="1" id="KW-0472">Membrane</keyword>
<protein>
    <submittedName>
        <fullName evidence="2">Uncharacterized protein</fullName>
    </submittedName>
</protein>